<gene>
    <name evidence="1" type="ORF">C8N47_109157</name>
</gene>
<keyword evidence="2" id="KW-1185">Reference proteome</keyword>
<protein>
    <submittedName>
        <fullName evidence="1">Uncharacterized protein</fullName>
    </submittedName>
</protein>
<sequence length="48" mass="5385">MNRSAMVCCLVINLLSIPFISSGQNDEDSVLDMQQKTVRLVKRYAAIL</sequence>
<comment type="caution">
    <text evidence="1">The sequence shown here is derived from an EMBL/GenBank/DDBJ whole genome shotgun (WGS) entry which is preliminary data.</text>
</comment>
<reference evidence="1 2" key="1">
    <citation type="submission" date="2018-04" db="EMBL/GenBank/DDBJ databases">
        <title>Genomic Encyclopedia of Archaeal and Bacterial Type Strains, Phase II (KMG-II): from individual species to whole genera.</title>
        <authorList>
            <person name="Goeker M."/>
        </authorList>
    </citation>
    <scope>NUCLEOTIDE SEQUENCE [LARGE SCALE GENOMIC DNA]</scope>
    <source>
        <strain evidence="1 2">DSM 28823</strain>
    </source>
</reference>
<evidence type="ECO:0000313" key="1">
    <source>
        <dbReference type="EMBL" id="PTN08421.1"/>
    </source>
</evidence>
<dbReference type="AlphaFoldDB" id="A0A2T5C1F8"/>
<organism evidence="1 2">
    <name type="scientific">Mangrovibacterium marinum</name>
    <dbReference type="NCBI Taxonomy" id="1639118"/>
    <lineage>
        <taxon>Bacteria</taxon>
        <taxon>Pseudomonadati</taxon>
        <taxon>Bacteroidota</taxon>
        <taxon>Bacteroidia</taxon>
        <taxon>Marinilabiliales</taxon>
        <taxon>Prolixibacteraceae</taxon>
        <taxon>Mangrovibacterium</taxon>
    </lineage>
</organism>
<evidence type="ECO:0000313" key="2">
    <source>
        <dbReference type="Proteomes" id="UP000243525"/>
    </source>
</evidence>
<name>A0A2T5C1F8_9BACT</name>
<dbReference type="Proteomes" id="UP000243525">
    <property type="component" value="Unassembled WGS sequence"/>
</dbReference>
<proteinExistence type="predicted"/>
<accession>A0A2T5C1F8</accession>
<dbReference type="EMBL" id="QAAD01000009">
    <property type="protein sequence ID" value="PTN08421.1"/>
    <property type="molecule type" value="Genomic_DNA"/>
</dbReference>